<dbReference type="Gene3D" id="6.10.250.690">
    <property type="match status" value="1"/>
</dbReference>
<keyword evidence="4" id="KW-0238">DNA-binding</keyword>
<dbReference type="EMBL" id="JALMLT010000002">
    <property type="protein sequence ID" value="MDT8758769.1"/>
    <property type="molecule type" value="Genomic_DNA"/>
</dbReference>
<keyword evidence="5" id="KW-0804">Transcription</keyword>
<dbReference type="InterPro" id="IPR007492">
    <property type="entry name" value="LytTR_DNA-bd_dom"/>
</dbReference>
<evidence type="ECO:0000313" key="9">
    <source>
        <dbReference type="EMBL" id="MDT8758769.1"/>
    </source>
</evidence>
<protein>
    <submittedName>
        <fullName evidence="9">Response regulator</fullName>
    </submittedName>
</protein>
<dbReference type="SUPFAM" id="SSF52172">
    <property type="entry name" value="CheY-like"/>
    <property type="match status" value="1"/>
</dbReference>
<keyword evidence="1 6" id="KW-0597">Phosphoprotein</keyword>
<keyword evidence="3" id="KW-0805">Transcription regulation</keyword>
<dbReference type="PANTHER" id="PTHR48111:SF4">
    <property type="entry name" value="DNA-BINDING DUAL TRANSCRIPTIONAL REGULATOR OMPR"/>
    <property type="match status" value="1"/>
</dbReference>
<dbReference type="InterPro" id="IPR001789">
    <property type="entry name" value="Sig_transdc_resp-reg_receiver"/>
</dbReference>
<evidence type="ECO:0000259" key="8">
    <source>
        <dbReference type="PROSITE" id="PS50930"/>
    </source>
</evidence>
<sequence>MREVDRSIVVVDDEADLREPTAEFLRLHGFQVEEAENGATLDAILARHTPGLVILDVSMPGEDGFSIARRLRASDSMIGIIMLTARRDIIDRVVALELGADDYVMKPFEQRELVARANAVFRRLQATPRQPFAAAVETSDNSSAVQEFWVDTPRGAVCVPIDAIEWIEAAGDYVLLHTADRNYMLRVTMSELEEGLDPAALMRVHRSAFLRPCCVARLNRVGRRTHALLGSGAVVRVGEQYLARLTAAIG</sequence>
<dbReference type="InterPro" id="IPR011006">
    <property type="entry name" value="CheY-like_superfamily"/>
</dbReference>
<evidence type="ECO:0000256" key="2">
    <source>
        <dbReference type="ARBA" id="ARBA00023012"/>
    </source>
</evidence>
<dbReference type="CDD" id="cd17574">
    <property type="entry name" value="REC_OmpR"/>
    <property type="match status" value="1"/>
</dbReference>
<dbReference type="Pfam" id="PF00072">
    <property type="entry name" value="Response_reg"/>
    <property type="match status" value="1"/>
</dbReference>
<comment type="caution">
    <text evidence="9">The sequence shown here is derived from an EMBL/GenBank/DDBJ whole genome shotgun (WGS) entry which is preliminary data.</text>
</comment>
<dbReference type="SMART" id="SM00850">
    <property type="entry name" value="LytTR"/>
    <property type="match status" value="1"/>
</dbReference>
<feature type="domain" description="HTH LytTR-type" evidence="8">
    <location>
        <begin position="148"/>
        <end position="250"/>
    </location>
</feature>
<keyword evidence="2" id="KW-0902">Two-component regulatory system</keyword>
<evidence type="ECO:0000256" key="6">
    <source>
        <dbReference type="PROSITE-ProRule" id="PRU00169"/>
    </source>
</evidence>
<name>A0ABU3N4H6_9SPHN</name>
<dbReference type="Gene3D" id="2.40.50.1020">
    <property type="entry name" value="LytTr DNA-binding domain"/>
    <property type="match status" value="1"/>
</dbReference>
<evidence type="ECO:0000259" key="7">
    <source>
        <dbReference type="PROSITE" id="PS50110"/>
    </source>
</evidence>
<evidence type="ECO:0000256" key="3">
    <source>
        <dbReference type="ARBA" id="ARBA00023015"/>
    </source>
</evidence>
<dbReference type="PROSITE" id="PS50930">
    <property type="entry name" value="HTH_LYTTR"/>
    <property type="match status" value="1"/>
</dbReference>
<dbReference type="SMART" id="SM00448">
    <property type="entry name" value="REC"/>
    <property type="match status" value="1"/>
</dbReference>
<reference evidence="9" key="1">
    <citation type="submission" date="2022-04" db="EMBL/GenBank/DDBJ databases">
        <title>Tomato heritable bacteria conferring resistance against bacterial wilt.</title>
        <authorList>
            <person name="Yin J."/>
        </authorList>
    </citation>
    <scope>NUCLEOTIDE SEQUENCE</scope>
    <source>
        <strain evidence="9">Cra20</strain>
    </source>
</reference>
<feature type="modified residue" description="4-aspartylphosphate" evidence="6">
    <location>
        <position position="56"/>
    </location>
</feature>
<dbReference type="PANTHER" id="PTHR48111">
    <property type="entry name" value="REGULATOR OF RPOS"/>
    <property type="match status" value="1"/>
</dbReference>
<dbReference type="PROSITE" id="PS50110">
    <property type="entry name" value="RESPONSE_REGULATORY"/>
    <property type="match status" value="1"/>
</dbReference>
<dbReference type="Pfam" id="PF04397">
    <property type="entry name" value="LytTR"/>
    <property type="match status" value="1"/>
</dbReference>
<gene>
    <name evidence="9" type="ORF">MZO42_08665</name>
</gene>
<accession>A0ABU3N4H6</accession>
<proteinExistence type="predicted"/>
<feature type="domain" description="Response regulatory" evidence="7">
    <location>
        <begin position="7"/>
        <end position="121"/>
    </location>
</feature>
<evidence type="ECO:0000256" key="5">
    <source>
        <dbReference type="ARBA" id="ARBA00023163"/>
    </source>
</evidence>
<evidence type="ECO:0000256" key="4">
    <source>
        <dbReference type="ARBA" id="ARBA00023125"/>
    </source>
</evidence>
<evidence type="ECO:0000256" key="1">
    <source>
        <dbReference type="ARBA" id="ARBA00022553"/>
    </source>
</evidence>
<dbReference type="Gene3D" id="3.40.50.2300">
    <property type="match status" value="1"/>
</dbReference>
<organism evidence="9">
    <name type="scientific">Sphingomonas psychrotolerans</name>
    <dbReference type="NCBI Taxonomy" id="1327635"/>
    <lineage>
        <taxon>Bacteria</taxon>
        <taxon>Pseudomonadati</taxon>
        <taxon>Pseudomonadota</taxon>
        <taxon>Alphaproteobacteria</taxon>
        <taxon>Sphingomonadales</taxon>
        <taxon>Sphingomonadaceae</taxon>
        <taxon>Sphingomonas</taxon>
    </lineage>
</organism>
<dbReference type="InterPro" id="IPR039420">
    <property type="entry name" value="WalR-like"/>
</dbReference>